<dbReference type="RefSeq" id="WP_395438203.1">
    <property type="nucleotide sequence ID" value="NZ_JBAWKC010000003.1"/>
</dbReference>
<name>A0ABW7MQ62_9FLAO</name>
<accession>A0ABW7MQ62</accession>
<gene>
    <name evidence="2" type="ORF">V8G56_09410</name>
</gene>
<dbReference type="InterPro" id="IPR034660">
    <property type="entry name" value="DinB/YfiT-like"/>
</dbReference>
<dbReference type="Proteomes" id="UP001610104">
    <property type="component" value="Unassembled WGS sequence"/>
</dbReference>
<protein>
    <submittedName>
        <fullName evidence="2">DinB family protein</fullName>
    </submittedName>
</protein>
<keyword evidence="3" id="KW-1185">Reference proteome</keyword>
<comment type="caution">
    <text evidence="2">The sequence shown here is derived from an EMBL/GenBank/DDBJ whole genome shotgun (WGS) entry which is preliminary data.</text>
</comment>
<dbReference type="Pfam" id="PF12867">
    <property type="entry name" value="DinB_2"/>
    <property type="match status" value="1"/>
</dbReference>
<proteinExistence type="predicted"/>
<evidence type="ECO:0000313" key="2">
    <source>
        <dbReference type="EMBL" id="MFH6768952.1"/>
    </source>
</evidence>
<sequence>MTTNDLNTLEYNPFYSTYIDMIPKGLELVDGFYLGLIQVTDFFKSISNDKLTFKYAEDKWTVKEVFQHIIDTEHIFMYRCLRIARHDQTPLAGFDQNDYILPSQANNKSIELLLEEYQAVRQNFIVLLKSLSETDLKFIGNASGNGLSARAAAFIILGHELWHIKIIKERYL</sequence>
<evidence type="ECO:0000259" key="1">
    <source>
        <dbReference type="Pfam" id="PF12867"/>
    </source>
</evidence>
<organism evidence="2 3">
    <name type="scientific">Gaetbulibacter aquiaggeris</name>
    <dbReference type="NCBI Taxonomy" id="1735373"/>
    <lineage>
        <taxon>Bacteria</taxon>
        <taxon>Pseudomonadati</taxon>
        <taxon>Bacteroidota</taxon>
        <taxon>Flavobacteriia</taxon>
        <taxon>Flavobacteriales</taxon>
        <taxon>Flavobacteriaceae</taxon>
        <taxon>Gaetbulibacter</taxon>
    </lineage>
</organism>
<evidence type="ECO:0000313" key="3">
    <source>
        <dbReference type="Proteomes" id="UP001610104"/>
    </source>
</evidence>
<reference evidence="2 3" key="1">
    <citation type="submission" date="2024-02" db="EMBL/GenBank/DDBJ databases">
        <title>A Gaetbulibacter species isolated from tidal flats and genomic insights of their niches.</title>
        <authorList>
            <person name="Ye Y."/>
        </authorList>
    </citation>
    <scope>NUCLEOTIDE SEQUENCE [LARGE SCALE GENOMIC DNA]</scope>
    <source>
        <strain evidence="2 3">KEM-8</strain>
    </source>
</reference>
<dbReference type="SUPFAM" id="SSF109854">
    <property type="entry name" value="DinB/YfiT-like putative metalloenzymes"/>
    <property type="match status" value="1"/>
</dbReference>
<feature type="domain" description="DinB-like" evidence="1">
    <location>
        <begin position="41"/>
        <end position="167"/>
    </location>
</feature>
<dbReference type="EMBL" id="JBAWKC010000003">
    <property type="protein sequence ID" value="MFH6768952.1"/>
    <property type="molecule type" value="Genomic_DNA"/>
</dbReference>
<dbReference type="Gene3D" id="1.20.120.450">
    <property type="entry name" value="dinb family like domain"/>
    <property type="match status" value="1"/>
</dbReference>
<dbReference type="InterPro" id="IPR024775">
    <property type="entry name" value="DinB-like"/>
</dbReference>